<evidence type="ECO:0000256" key="1">
    <source>
        <dbReference type="SAM" id="MobiDB-lite"/>
    </source>
</evidence>
<dbReference type="RefSeq" id="XP_018299518.1">
    <property type="nucleotide sequence ID" value="XM_018427909.1"/>
</dbReference>
<dbReference type="Proteomes" id="UP000077315">
    <property type="component" value="Unassembled WGS sequence"/>
</dbReference>
<dbReference type="OrthoDB" id="372722at2759"/>
<dbReference type="InParanoid" id="A0A167REQ9"/>
<dbReference type="GeneID" id="28988815"/>
<feature type="region of interest" description="Disordered" evidence="1">
    <location>
        <begin position="1"/>
        <end position="31"/>
    </location>
</feature>
<accession>A0A167REQ9</accession>
<keyword evidence="3" id="KW-1185">Reference proteome</keyword>
<feature type="non-terminal residue" evidence="2">
    <location>
        <position position="1"/>
    </location>
</feature>
<sequence>NQIKSTQIKSNQIKSNQIKSNQIKSNQIKSNQIKSNQIKTEGTLHWNLALDRGDAPDWTKTLYYNKLQNPLYIYTCKANEIFLKKNRTGLGWTGLSWT</sequence>
<dbReference type="VEuPathDB" id="FungiDB:PHYBLDRAFT_105618"/>
<dbReference type="EMBL" id="KV440971">
    <property type="protein sequence ID" value="OAD81478.1"/>
    <property type="molecule type" value="Genomic_DNA"/>
</dbReference>
<protein>
    <submittedName>
        <fullName evidence="2">Uncharacterized protein</fullName>
    </submittedName>
</protein>
<proteinExistence type="predicted"/>
<dbReference type="AlphaFoldDB" id="A0A167REQ9"/>
<evidence type="ECO:0000313" key="3">
    <source>
        <dbReference type="Proteomes" id="UP000077315"/>
    </source>
</evidence>
<reference evidence="3" key="1">
    <citation type="submission" date="2015-06" db="EMBL/GenBank/DDBJ databases">
        <title>Expansion of signal transduction pathways in fungi by whole-genome duplication.</title>
        <authorList>
            <consortium name="DOE Joint Genome Institute"/>
            <person name="Corrochano L.M."/>
            <person name="Kuo A."/>
            <person name="Marcet-Houben M."/>
            <person name="Polaino S."/>
            <person name="Salamov A."/>
            <person name="Villalobos J.M."/>
            <person name="Alvarez M.I."/>
            <person name="Avalos J."/>
            <person name="Benito E.P."/>
            <person name="Benoit I."/>
            <person name="Burger G."/>
            <person name="Camino L.P."/>
            <person name="Canovas D."/>
            <person name="Cerda-Olmedo E."/>
            <person name="Cheng J.-F."/>
            <person name="Dominguez A."/>
            <person name="Elias M."/>
            <person name="Eslava A.P."/>
            <person name="Glaser F."/>
            <person name="Grimwood J."/>
            <person name="Gutierrez G."/>
            <person name="Heitman J."/>
            <person name="Henrissat B."/>
            <person name="Iturriaga E.A."/>
            <person name="Lang B.F."/>
            <person name="Lavin J.L."/>
            <person name="Lee S."/>
            <person name="Li W."/>
            <person name="Lindquist E."/>
            <person name="Lopez-Garcia S."/>
            <person name="Luque E.M."/>
            <person name="Marcos A.T."/>
            <person name="Martin J."/>
            <person name="McCluskey K."/>
            <person name="Medina H.R."/>
            <person name="Miralles-Duran A."/>
            <person name="Miyazaki A."/>
            <person name="Munoz-Torres E."/>
            <person name="Oguiza J.A."/>
            <person name="Ohm R."/>
            <person name="Olmedo M."/>
            <person name="Orejas M."/>
            <person name="Ortiz-Castellanos L."/>
            <person name="Pisabarro A.G."/>
            <person name="Rodriguez-Romero J."/>
            <person name="Ruiz-Herrera J."/>
            <person name="Ruiz-Vazquez R."/>
            <person name="Sanz C."/>
            <person name="Schackwitz W."/>
            <person name="Schmutz J."/>
            <person name="Shahriari M."/>
            <person name="Shelest E."/>
            <person name="Silva-Franco F."/>
            <person name="Soanes D."/>
            <person name="Syed K."/>
            <person name="Tagua V.G."/>
            <person name="Talbot N.J."/>
            <person name="Thon M."/>
            <person name="De vries R.P."/>
            <person name="Wiebenga A."/>
            <person name="Yadav J.S."/>
            <person name="Braun E.L."/>
            <person name="Baker S."/>
            <person name="Garre V."/>
            <person name="Horwitz B."/>
            <person name="Torres-Martinez S."/>
            <person name="Idnurm A."/>
            <person name="Herrera-Estrella A."/>
            <person name="Gabaldon T."/>
            <person name="Grigoriev I.V."/>
        </authorList>
    </citation>
    <scope>NUCLEOTIDE SEQUENCE [LARGE SCALE GENOMIC DNA]</scope>
    <source>
        <strain evidence="3">NRRL 1555(-)</strain>
    </source>
</reference>
<organism evidence="2 3">
    <name type="scientific">Phycomyces blakesleeanus (strain ATCC 8743b / DSM 1359 / FGSC 10004 / NBRC 33097 / NRRL 1555)</name>
    <dbReference type="NCBI Taxonomy" id="763407"/>
    <lineage>
        <taxon>Eukaryota</taxon>
        <taxon>Fungi</taxon>
        <taxon>Fungi incertae sedis</taxon>
        <taxon>Mucoromycota</taxon>
        <taxon>Mucoromycotina</taxon>
        <taxon>Mucoromycetes</taxon>
        <taxon>Mucorales</taxon>
        <taxon>Phycomycetaceae</taxon>
        <taxon>Phycomyces</taxon>
    </lineage>
</organism>
<name>A0A167REQ9_PHYB8</name>
<evidence type="ECO:0000313" key="2">
    <source>
        <dbReference type="EMBL" id="OAD81478.1"/>
    </source>
</evidence>
<gene>
    <name evidence="2" type="ORF">PHYBLDRAFT_105618</name>
</gene>